<dbReference type="EMBL" id="CM007650">
    <property type="protein sequence ID" value="ONM52902.1"/>
    <property type="molecule type" value="Genomic_DNA"/>
</dbReference>
<dbReference type="AlphaFoldDB" id="A0A1D6HXF6"/>
<feature type="compositionally biased region" description="Low complexity" evidence="1">
    <location>
        <begin position="28"/>
        <end position="38"/>
    </location>
</feature>
<dbReference type="InParanoid" id="A0A1D6HXF6"/>
<evidence type="ECO:0000256" key="1">
    <source>
        <dbReference type="SAM" id="MobiDB-lite"/>
    </source>
</evidence>
<reference evidence="2" key="1">
    <citation type="submission" date="2015-12" db="EMBL/GenBank/DDBJ databases">
        <title>Update maize B73 reference genome by single molecule sequencing technologies.</title>
        <authorList>
            <consortium name="Maize Genome Sequencing Project"/>
            <person name="Ware D."/>
        </authorList>
    </citation>
    <scope>NUCLEOTIDE SEQUENCE [LARGE SCALE GENOMIC DNA]</scope>
    <source>
        <tissue evidence="2">Seedling</tissue>
    </source>
</reference>
<gene>
    <name evidence="2" type="ORF">ZEAMMB73_Zm00001d019436</name>
</gene>
<accession>A0A1D6HXF6</accession>
<dbReference type="SMR" id="A0A1D6HXF6"/>
<organism evidence="2">
    <name type="scientific">Zea mays</name>
    <name type="common">Maize</name>
    <dbReference type="NCBI Taxonomy" id="4577"/>
    <lineage>
        <taxon>Eukaryota</taxon>
        <taxon>Viridiplantae</taxon>
        <taxon>Streptophyta</taxon>
        <taxon>Embryophyta</taxon>
        <taxon>Tracheophyta</taxon>
        <taxon>Spermatophyta</taxon>
        <taxon>Magnoliopsida</taxon>
        <taxon>Liliopsida</taxon>
        <taxon>Poales</taxon>
        <taxon>Poaceae</taxon>
        <taxon>PACMAD clade</taxon>
        <taxon>Panicoideae</taxon>
        <taxon>Andropogonodae</taxon>
        <taxon>Andropogoneae</taxon>
        <taxon>Tripsacinae</taxon>
        <taxon>Zea</taxon>
    </lineage>
</organism>
<feature type="region of interest" description="Disordered" evidence="1">
    <location>
        <begin position="57"/>
        <end position="86"/>
    </location>
</feature>
<proteinExistence type="predicted"/>
<name>A0A1D6HXF6_MAIZE</name>
<evidence type="ECO:0000313" key="2">
    <source>
        <dbReference type="EMBL" id="ONM52902.1"/>
    </source>
</evidence>
<protein>
    <submittedName>
        <fullName evidence="2">Uncharacterized protein</fullName>
    </submittedName>
</protein>
<feature type="region of interest" description="Disordered" evidence="1">
    <location>
        <begin position="19"/>
        <end position="42"/>
    </location>
</feature>
<sequence length="86" mass="9367">MVEIRSALVREATALVDEVKTPEKPAKETAPAAKQIPAPKKPEEMLRAQHMLTTLVDEVQPPKKPEETSENTSAGCPTPSYPAQEC</sequence>